<reference evidence="2 3" key="1">
    <citation type="submission" date="2017-07" db="EMBL/GenBank/DDBJ databases">
        <title>The complete genome sequence of Bacillus mesonae strain H20-5, an efficient strain improving plant abiotic stress resistance.</title>
        <authorList>
            <person name="Kim S.Y."/>
            <person name="Song H."/>
            <person name="Sang M.K."/>
            <person name="Weon H.-Y."/>
            <person name="Song J."/>
        </authorList>
    </citation>
    <scope>NUCLEOTIDE SEQUENCE [LARGE SCALE GENOMIC DNA]</scope>
    <source>
        <strain evidence="2 3">H20-5</strain>
    </source>
</reference>
<dbReference type="Proteomes" id="UP000282892">
    <property type="component" value="Chromosome"/>
</dbReference>
<dbReference type="KEGG" id="nmk:CHR53_11030"/>
<dbReference type="EMBL" id="CP022572">
    <property type="protein sequence ID" value="AZU61769.1"/>
    <property type="molecule type" value="Genomic_DNA"/>
</dbReference>
<gene>
    <name evidence="2" type="ORF">CHR53_11030</name>
</gene>
<evidence type="ECO:0000256" key="1">
    <source>
        <dbReference type="SAM" id="Phobius"/>
    </source>
</evidence>
<feature type="transmembrane region" description="Helical" evidence="1">
    <location>
        <begin position="20"/>
        <end position="40"/>
    </location>
</feature>
<organism evidence="2 3">
    <name type="scientific">Neobacillus mesonae</name>
    <dbReference type="NCBI Taxonomy" id="1193713"/>
    <lineage>
        <taxon>Bacteria</taxon>
        <taxon>Bacillati</taxon>
        <taxon>Bacillota</taxon>
        <taxon>Bacilli</taxon>
        <taxon>Bacillales</taxon>
        <taxon>Bacillaceae</taxon>
        <taxon>Neobacillus</taxon>
    </lineage>
</organism>
<evidence type="ECO:0000313" key="2">
    <source>
        <dbReference type="EMBL" id="AZU61769.1"/>
    </source>
</evidence>
<accession>A0A3Q9QRV9</accession>
<keyword evidence="3" id="KW-1185">Reference proteome</keyword>
<keyword evidence="1" id="KW-0812">Transmembrane</keyword>
<evidence type="ECO:0000313" key="3">
    <source>
        <dbReference type="Proteomes" id="UP000282892"/>
    </source>
</evidence>
<dbReference type="OrthoDB" id="2925699at2"/>
<keyword evidence="1" id="KW-1133">Transmembrane helix</keyword>
<keyword evidence="1" id="KW-0472">Membrane</keyword>
<sequence length="106" mass="12307">MTRTELYRQKPKQLPWKGLFLFIVTCMIVASGVFGLWHFYQDSIKIEAPTEELGKKVVINLPNGQKVYTFDNLIVEKDGKMYYEGDLNTIDLTGGTVVYENWREPK</sequence>
<name>A0A3Q9QRV9_9BACI</name>
<dbReference type="AlphaFoldDB" id="A0A3Q9QRV9"/>
<protein>
    <submittedName>
        <fullName evidence="2">Uncharacterized protein</fullName>
    </submittedName>
</protein>
<proteinExistence type="predicted"/>
<dbReference type="RefSeq" id="WP_127486549.1">
    <property type="nucleotide sequence ID" value="NZ_CP022572.1"/>
</dbReference>